<accession>A0ABQ4ZZ21</accession>
<sequence>MMRSGVAVVLLPPCRLGLGRIRQAQFKDTQFQAQFKAFEALTLSRRRAIYLVATGSATLGSPYGATHRSLRSSESHCSGPIIPMSEVEQLRSRWSRLDPRMSPLSSLGVVTDALLSQDTLPEASSIHIDFGFSAPYFDLPFLRSGIPNKSLTPRIQWDFTPGESFTLPPLIKTIECIALDFCPSPRFLFALSLVVTPDPKHPFSIHREIQSSKSIKRPSWTKIQRDQSCWEVLPKERKRNSGLRASTTIGYLTLGESGREGAASRRRHPLRFAKESCGAVKGSRWGSRLSWSPPTCGRGGELILRCQGARRRPQVEATDALVIPVDSLLPVRACCHAGKSGAFGYPKEMMGYYFYYPPENKIFIARFADFNGNGLTTQEASGSIVDFIKIQSEDARPYENTSNRLTEVEHENVIPHDGETPVHRSSRISSAPDQYGFYVDADEHGLGDRGEPISYKVALSDPES</sequence>
<keyword evidence="2" id="KW-1185">Reference proteome</keyword>
<evidence type="ECO:0000313" key="1">
    <source>
        <dbReference type="EMBL" id="GJS94068.1"/>
    </source>
</evidence>
<name>A0ABQ4ZZ21_9ASTR</name>
<gene>
    <name evidence="1" type="ORF">Tco_0801036</name>
</gene>
<evidence type="ECO:0000313" key="2">
    <source>
        <dbReference type="Proteomes" id="UP001151760"/>
    </source>
</evidence>
<reference evidence="1" key="1">
    <citation type="journal article" date="2022" name="Int. J. Mol. Sci.">
        <title>Draft Genome of Tanacetum Coccineum: Genomic Comparison of Closely Related Tanacetum-Family Plants.</title>
        <authorList>
            <person name="Yamashiro T."/>
            <person name="Shiraishi A."/>
            <person name="Nakayama K."/>
            <person name="Satake H."/>
        </authorList>
    </citation>
    <scope>NUCLEOTIDE SEQUENCE</scope>
</reference>
<reference evidence="1" key="2">
    <citation type="submission" date="2022-01" db="EMBL/GenBank/DDBJ databases">
        <authorList>
            <person name="Yamashiro T."/>
            <person name="Shiraishi A."/>
            <person name="Satake H."/>
            <person name="Nakayama K."/>
        </authorList>
    </citation>
    <scope>NUCLEOTIDE SEQUENCE</scope>
</reference>
<protein>
    <submittedName>
        <fullName evidence="1">Uncharacterized protein</fullName>
    </submittedName>
</protein>
<organism evidence="1 2">
    <name type="scientific">Tanacetum coccineum</name>
    <dbReference type="NCBI Taxonomy" id="301880"/>
    <lineage>
        <taxon>Eukaryota</taxon>
        <taxon>Viridiplantae</taxon>
        <taxon>Streptophyta</taxon>
        <taxon>Embryophyta</taxon>
        <taxon>Tracheophyta</taxon>
        <taxon>Spermatophyta</taxon>
        <taxon>Magnoliopsida</taxon>
        <taxon>eudicotyledons</taxon>
        <taxon>Gunneridae</taxon>
        <taxon>Pentapetalae</taxon>
        <taxon>asterids</taxon>
        <taxon>campanulids</taxon>
        <taxon>Asterales</taxon>
        <taxon>Asteraceae</taxon>
        <taxon>Asteroideae</taxon>
        <taxon>Anthemideae</taxon>
        <taxon>Anthemidinae</taxon>
        <taxon>Tanacetum</taxon>
    </lineage>
</organism>
<dbReference type="EMBL" id="BQNB010011702">
    <property type="protein sequence ID" value="GJS94068.1"/>
    <property type="molecule type" value="Genomic_DNA"/>
</dbReference>
<comment type="caution">
    <text evidence="1">The sequence shown here is derived from an EMBL/GenBank/DDBJ whole genome shotgun (WGS) entry which is preliminary data.</text>
</comment>
<dbReference type="Proteomes" id="UP001151760">
    <property type="component" value="Unassembled WGS sequence"/>
</dbReference>
<proteinExistence type="predicted"/>